<evidence type="ECO:0000313" key="1">
    <source>
        <dbReference type="EMBL" id="NJB69138.1"/>
    </source>
</evidence>
<dbReference type="AlphaFoldDB" id="A0A846QLU3"/>
<accession>A0A846QLU3</accession>
<name>A0A846QLU3_9BACT</name>
<sequence length="298" mass="35082">MSSDCKIGLHVLLFDVDEFFDRYMQNCAPFFDKIYAAYSDTPWSYKETDIKNSTSIEAVREKWGDKLTIIEGRWDTDEGQRNSCLDQALKDGCTHLVIQDADEFYEESIYPSLLASIAQNPDYDAYRTRWNTFWKSTDYILAHKGRPANDSVVFAINIAKGNRFVHMRDCSPRTSLQLDGICYHLSYVRSDEYIYRKLNTWSHARDFDTERWYQDKWLRWYPGKRNLHPVEPDKWAEAIPFTGKLPDALRDFPAPDNSIYKPSPFERVQDAFTTAREYADKTLARMMRSFRKRIGTSR</sequence>
<evidence type="ECO:0008006" key="3">
    <source>
        <dbReference type="Google" id="ProtNLM"/>
    </source>
</evidence>
<evidence type="ECO:0000313" key="2">
    <source>
        <dbReference type="Proteomes" id="UP000580856"/>
    </source>
</evidence>
<comment type="caution">
    <text evidence="1">The sequence shown here is derived from an EMBL/GenBank/DDBJ whole genome shotgun (WGS) entry which is preliminary data.</text>
</comment>
<organism evidence="1 2">
    <name type="scientific">Desulfobaculum xiamenense</name>
    <dbReference type="NCBI Taxonomy" id="995050"/>
    <lineage>
        <taxon>Bacteria</taxon>
        <taxon>Pseudomonadati</taxon>
        <taxon>Thermodesulfobacteriota</taxon>
        <taxon>Desulfovibrionia</taxon>
        <taxon>Desulfovibrionales</taxon>
        <taxon>Desulfovibrionaceae</taxon>
        <taxon>Desulfobaculum</taxon>
    </lineage>
</organism>
<dbReference type="Proteomes" id="UP000580856">
    <property type="component" value="Unassembled WGS sequence"/>
</dbReference>
<gene>
    <name evidence="1" type="ORF">GGQ74_002832</name>
</gene>
<protein>
    <recommendedName>
        <fullName evidence="3">Glycosyl transferase family 2</fullName>
    </recommendedName>
</protein>
<dbReference type="RefSeq" id="WP_167942220.1">
    <property type="nucleotide sequence ID" value="NZ_JAATJA010000003.1"/>
</dbReference>
<reference evidence="1 2" key="1">
    <citation type="submission" date="2020-03" db="EMBL/GenBank/DDBJ databases">
        <title>Genomic Encyclopedia of Type Strains, Phase IV (KMG-IV): sequencing the most valuable type-strain genomes for metagenomic binning, comparative biology and taxonomic classification.</title>
        <authorList>
            <person name="Goeker M."/>
        </authorList>
    </citation>
    <scope>NUCLEOTIDE SEQUENCE [LARGE SCALE GENOMIC DNA]</scope>
    <source>
        <strain evidence="1 2">DSM 24233</strain>
    </source>
</reference>
<keyword evidence="2" id="KW-1185">Reference proteome</keyword>
<proteinExistence type="predicted"/>
<dbReference type="EMBL" id="JAATJA010000003">
    <property type="protein sequence ID" value="NJB69138.1"/>
    <property type="molecule type" value="Genomic_DNA"/>
</dbReference>